<feature type="region of interest" description="Disordered" evidence="1">
    <location>
        <begin position="1"/>
        <end position="138"/>
    </location>
</feature>
<name>A0ABZ1D9I9_9TREE</name>
<evidence type="ECO:0000256" key="1">
    <source>
        <dbReference type="SAM" id="MobiDB-lite"/>
    </source>
</evidence>
<dbReference type="EMBL" id="CP141891">
    <property type="protein sequence ID" value="WRT70748.1"/>
    <property type="molecule type" value="Genomic_DNA"/>
</dbReference>
<evidence type="ECO:0000313" key="3">
    <source>
        <dbReference type="Proteomes" id="UP001329825"/>
    </source>
</evidence>
<dbReference type="RefSeq" id="XP_062795487.1">
    <property type="nucleotide sequence ID" value="XM_062939436.1"/>
</dbReference>
<sequence>MSSRRQDENAIVPSRRGVGTHTLSSANKIKFKENAIPSKSKSNPILRKGIDKSIVKNENSTGEEKVDKKDVKSIRKPLNSTPASSAPNARSALSSKPVITQHNPTAQSKPSTMRTNGKVSTTTTKRTIRPTGTPAQVKSAKLKSTLNVYTPGPTNTSTNPNKSKNKVLVEENDDIDDIEYMPPRVQEREYQSHLGEVPVHEDDIIFSRHEPEPEFNLRLDEIKPLNMDADAINHDDSFNIDLPDQSQFLTAIPAENDIEQDDFLLEI</sequence>
<dbReference type="GeneID" id="87959877"/>
<feature type="compositionally biased region" description="Low complexity" evidence="1">
    <location>
        <begin position="115"/>
        <end position="134"/>
    </location>
</feature>
<protein>
    <recommendedName>
        <fullName evidence="4">Securin</fullName>
    </recommendedName>
</protein>
<reference evidence="2 3" key="1">
    <citation type="submission" date="2024-01" db="EMBL/GenBank/DDBJ databases">
        <title>Comparative genomics of Cryptococcus and Kwoniella reveals pathogenesis evolution and contrasting modes of karyotype evolution via chromosome fusion or intercentromeric recombination.</title>
        <authorList>
            <person name="Coelho M.A."/>
            <person name="David-Palma M."/>
            <person name="Shea T."/>
            <person name="Bowers K."/>
            <person name="McGinley-Smith S."/>
            <person name="Mohammad A.W."/>
            <person name="Gnirke A."/>
            <person name="Yurkov A.M."/>
            <person name="Nowrousian M."/>
            <person name="Sun S."/>
            <person name="Cuomo C.A."/>
            <person name="Heitman J."/>
        </authorList>
    </citation>
    <scope>NUCLEOTIDE SEQUENCE [LARGE SCALE GENOMIC DNA]</scope>
    <source>
        <strain evidence="2">CBS 11374</strain>
    </source>
</reference>
<evidence type="ECO:0000313" key="2">
    <source>
        <dbReference type="EMBL" id="WRT70748.1"/>
    </source>
</evidence>
<keyword evidence="3" id="KW-1185">Reference proteome</keyword>
<dbReference type="Proteomes" id="UP001329825">
    <property type="component" value="Chromosome 11"/>
</dbReference>
<feature type="compositionally biased region" description="Polar residues" evidence="1">
    <location>
        <begin position="78"/>
        <end position="114"/>
    </location>
</feature>
<proteinExistence type="predicted"/>
<accession>A0ABZ1D9I9</accession>
<feature type="compositionally biased region" description="Basic and acidic residues" evidence="1">
    <location>
        <begin position="62"/>
        <end position="73"/>
    </location>
</feature>
<gene>
    <name evidence="2" type="ORF">IL334_007747</name>
</gene>
<evidence type="ECO:0008006" key="4">
    <source>
        <dbReference type="Google" id="ProtNLM"/>
    </source>
</evidence>
<organism evidence="2 3">
    <name type="scientific">Kwoniella shivajii</name>
    <dbReference type="NCBI Taxonomy" id="564305"/>
    <lineage>
        <taxon>Eukaryota</taxon>
        <taxon>Fungi</taxon>
        <taxon>Dikarya</taxon>
        <taxon>Basidiomycota</taxon>
        <taxon>Agaricomycotina</taxon>
        <taxon>Tremellomycetes</taxon>
        <taxon>Tremellales</taxon>
        <taxon>Cryptococcaceae</taxon>
        <taxon>Kwoniella</taxon>
    </lineage>
</organism>